<evidence type="ECO:0000256" key="1">
    <source>
        <dbReference type="SAM" id="MobiDB-lite"/>
    </source>
</evidence>
<feature type="region of interest" description="Disordered" evidence="1">
    <location>
        <begin position="1"/>
        <end position="57"/>
    </location>
</feature>
<accession>A0AAV5K095</accession>
<gene>
    <name evidence="2" type="ORF">SLEP1_g27615</name>
</gene>
<sequence>MRRRGQDGEGEGFDDEEHVEETGEEGPSQAASSRMTAPLGPRRTRGDMFTTATYSEQ</sequence>
<keyword evidence="3" id="KW-1185">Reference proteome</keyword>
<proteinExistence type="predicted"/>
<name>A0AAV5K095_9ROSI</name>
<dbReference type="EMBL" id="BPVZ01000047">
    <property type="protein sequence ID" value="GKV17062.1"/>
    <property type="molecule type" value="Genomic_DNA"/>
</dbReference>
<dbReference type="AlphaFoldDB" id="A0AAV5K095"/>
<evidence type="ECO:0000313" key="3">
    <source>
        <dbReference type="Proteomes" id="UP001054252"/>
    </source>
</evidence>
<dbReference type="Proteomes" id="UP001054252">
    <property type="component" value="Unassembled WGS sequence"/>
</dbReference>
<comment type="caution">
    <text evidence="2">The sequence shown here is derived from an EMBL/GenBank/DDBJ whole genome shotgun (WGS) entry which is preliminary data.</text>
</comment>
<feature type="compositionally biased region" description="Acidic residues" evidence="1">
    <location>
        <begin position="8"/>
        <end position="24"/>
    </location>
</feature>
<evidence type="ECO:0000313" key="2">
    <source>
        <dbReference type="EMBL" id="GKV17062.1"/>
    </source>
</evidence>
<protein>
    <submittedName>
        <fullName evidence="2">Uncharacterized protein</fullName>
    </submittedName>
</protein>
<organism evidence="2 3">
    <name type="scientific">Rubroshorea leprosula</name>
    <dbReference type="NCBI Taxonomy" id="152421"/>
    <lineage>
        <taxon>Eukaryota</taxon>
        <taxon>Viridiplantae</taxon>
        <taxon>Streptophyta</taxon>
        <taxon>Embryophyta</taxon>
        <taxon>Tracheophyta</taxon>
        <taxon>Spermatophyta</taxon>
        <taxon>Magnoliopsida</taxon>
        <taxon>eudicotyledons</taxon>
        <taxon>Gunneridae</taxon>
        <taxon>Pentapetalae</taxon>
        <taxon>rosids</taxon>
        <taxon>malvids</taxon>
        <taxon>Malvales</taxon>
        <taxon>Dipterocarpaceae</taxon>
        <taxon>Rubroshorea</taxon>
    </lineage>
</organism>
<reference evidence="2 3" key="1">
    <citation type="journal article" date="2021" name="Commun. Biol.">
        <title>The genome of Shorea leprosula (Dipterocarpaceae) highlights the ecological relevance of drought in aseasonal tropical rainforests.</title>
        <authorList>
            <person name="Ng K.K.S."/>
            <person name="Kobayashi M.J."/>
            <person name="Fawcett J.A."/>
            <person name="Hatakeyama M."/>
            <person name="Paape T."/>
            <person name="Ng C.H."/>
            <person name="Ang C.C."/>
            <person name="Tnah L.H."/>
            <person name="Lee C.T."/>
            <person name="Nishiyama T."/>
            <person name="Sese J."/>
            <person name="O'Brien M.J."/>
            <person name="Copetti D."/>
            <person name="Mohd Noor M.I."/>
            <person name="Ong R.C."/>
            <person name="Putra M."/>
            <person name="Sireger I.Z."/>
            <person name="Indrioko S."/>
            <person name="Kosugi Y."/>
            <person name="Izuno A."/>
            <person name="Isagi Y."/>
            <person name="Lee S.L."/>
            <person name="Shimizu K.K."/>
        </authorList>
    </citation>
    <scope>NUCLEOTIDE SEQUENCE [LARGE SCALE GENOMIC DNA]</scope>
    <source>
        <strain evidence="2">214</strain>
    </source>
</reference>